<proteinExistence type="predicted"/>
<evidence type="ECO:0000313" key="2">
    <source>
        <dbReference type="Proteomes" id="UP000501793"/>
    </source>
</evidence>
<organism evidence="1 2">
    <name type="scientific">Kyrpidia spormannii</name>
    <dbReference type="NCBI Taxonomy" id="2055160"/>
    <lineage>
        <taxon>Bacteria</taxon>
        <taxon>Bacillati</taxon>
        <taxon>Bacillota</taxon>
        <taxon>Bacilli</taxon>
        <taxon>Bacillales</taxon>
        <taxon>Alicyclobacillaceae</taxon>
        <taxon>Kyrpidia</taxon>
    </lineage>
</organism>
<evidence type="ECO:0000313" key="1">
    <source>
        <dbReference type="EMBL" id="CAB3391908.1"/>
    </source>
</evidence>
<protein>
    <submittedName>
        <fullName evidence="1">Uncharacterized protein</fullName>
    </submittedName>
</protein>
<reference evidence="1" key="1">
    <citation type="submission" date="2020-04" db="EMBL/GenBank/DDBJ databases">
        <authorList>
            <person name="Hogendoorn C."/>
        </authorList>
    </citation>
    <scope>NUCLEOTIDE SEQUENCE</scope>
    <source>
        <strain evidence="1">FAVT5</strain>
    </source>
</reference>
<dbReference type="Proteomes" id="UP000501793">
    <property type="component" value="Chromosome"/>
</dbReference>
<accession>A0ACA8Z9V2</accession>
<sequence>MVTQRGRCCEASLKKGGTAKEDLSPLAPHAQRVEGFLFDSARLAKGIIARLSVQQQHPGGALPCSRFLSVMQFPKRGSKN</sequence>
<name>A0ACA8Z9V2_9BACL</name>
<keyword evidence="2" id="KW-1185">Reference proteome</keyword>
<gene>
    <name evidence="1" type="ORF">FAVT5_1607</name>
</gene>
<dbReference type="EMBL" id="LR792684">
    <property type="protein sequence ID" value="CAB3391908.1"/>
    <property type="molecule type" value="Genomic_DNA"/>
</dbReference>